<dbReference type="KEGG" id="lmi:LMXM_09_0350"/>
<dbReference type="InterPro" id="IPR001841">
    <property type="entry name" value="Znf_RING"/>
</dbReference>
<dbReference type="AlphaFoldDB" id="E9AMN5"/>
<evidence type="ECO:0000259" key="6">
    <source>
        <dbReference type="PROSITE" id="PS50089"/>
    </source>
</evidence>
<dbReference type="PANTHER" id="PTHR15710">
    <property type="entry name" value="E3 UBIQUITIN-PROTEIN LIGASE PRAJA"/>
    <property type="match status" value="1"/>
</dbReference>
<feature type="region of interest" description="Disordered" evidence="5">
    <location>
        <begin position="297"/>
        <end position="425"/>
    </location>
</feature>
<dbReference type="RefSeq" id="XP_003872716.1">
    <property type="nucleotide sequence ID" value="XM_003872667.1"/>
</dbReference>
<dbReference type="SUPFAM" id="SSF57850">
    <property type="entry name" value="RING/U-box"/>
    <property type="match status" value="1"/>
</dbReference>
<feature type="compositionally biased region" description="Basic and acidic residues" evidence="5">
    <location>
        <begin position="1"/>
        <end position="12"/>
    </location>
</feature>
<dbReference type="VEuPathDB" id="TriTrypDB:LmxM.09.0350"/>
<dbReference type="GeneID" id="13447513"/>
<evidence type="ECO:0000313" key="7">
    <source>
        <dbReference type="EMBL" id="CBZ24190.1"/>
    </source>
</evidence>
<feature type="domain" description="RING-type" evidence="6">
    <location>
        <begin position="833"/>
        <end position="858"/>
    </location>
</feature>
<dbReference type="Pfam" id="PF13639">
    <property type="entry name" value="zf-RING_2"/>
    <property type="match status" value="1"/>
</dbReference>
<feature type="compositionally biased region" description="Low complexity" evidence="5">
    <location>
        <begin position="338"/>
        <end position="358"/>
    </location>
</feature>
<evidence type="ECO:0000256" key="5">
    <source>
        <dbReference type="SAM" id="MobiDB-lite"/>
    </source>
</evidence>
<feature type="compositionally biased region" description="Basic and acidic residues" evidence="5">
    <location>
        <begin position="210"/>
        <end position="222"/>
    </location>
</feature>
<proteinExistence type="predicted"/>
<feature type="compositionally biased region" description="Low complexity" evidence="5">
    <location>
        <begin position="189"/>
        <end position="209"/>
    </location>
</feature>
<dbReference type="GO" id="GO:0008270">
    <property type="term" value="F:zinc ion binding"/>
    <property type="evidence" value="ECO:0007669"/>
    <property type="project" value="UniProtKB-KW"/>
</dbReference>
<dbReference type="PROSITE" id="PS50089">
    <property type="entry name" value="ZF_RING_2"/>
    <property type="match status" value="1"/>
</dbReference>
<keyword evidence="8" id="KW-1185">Reference proteome</keyword>
<dbReference type="SMART" id="SM00184">
    <property type="entry name" value="RING"/>
    <property type="match status" value="1"/>
</dbReference>
<evidence type="ECO:0000256" key="4">
    <source>
        <dbReference type="PROSITE-ProRule" id="PRU00175"/>
    </source>
</evidence>
<keyword evidence="2 4" id="KW-0863">Zinc-finger</keyword>
<feature type="compositionally biased region" description="Polar residues" evidence="5">
    <location>
        <begin position="464"/>
        <end position="484"/>
    </location>
</feature>
<name>E9AMN5_LEIMU</name>
<feature type="compositionally biased region" description="Polar residues" evidence="5">
    <location>
        <begin position="13"/>
        <end position="27"/>
    </location>
</feature>
<evidence type="ECO:0000256" key="3">
    <source>
        <dbReference type="ARBA" id="ARBA00022833"/>
    </source>
</evidence>
<reference evidence="7 8" key="1">
    <citation type="journal article" date="2011" name="Genome Res.">
        <title>Chromosome and gene copy number variation allow major structural change between species and strains of Leishmania.</title>
        <authorList>
            <person name="Rogers M.B."/>
            <person name="Hilley J.D."/>
            <person name="Dickens N.J."/>
            <person name="Wilkes J."/>
            <person name="Bates P.A."/>
            <person name="Depledge D.P."/>
            <person name="Harris D."/>
            <person name="Her Y."/>
            <person name="Herzyk P."/>
            <person name="Imamura H."/>
            <person name="Otto T.D."/>
            <person name="Sanders M."/>
            <person name="Seeger K."/>
            <person name="Dujardin J.C."/>
            <person name="Berriman M."/>
            <person name="Smith D.F."/>
            <person name="Hertz-Fowler C."/>
            <person name="Mottram J.C."/>
        </authorList>
    </citation>
    <scope>NUCLEOTIDE SEQUENCE [LARGE SCALE GENOMIC DNA]</scope>
    <source>
        <strain evidence="7 8">MHOM/GT/2001/U1103</strain>
    </source>
</reference>
<feature type="region of interest" description="Disordered" evidence="5">
    <location>
        <begin position="565"/>
        <end position="591"/>
    </location>
</feature>
<dbReference type="OMA" id="HCYHQNC"/>
<feature type="region of interest" description="Disordered" evidence="5">
    <location>
        <begin position="108"/>
        <end position="242"/>
    </location>
</feature>
<dbReference type="EMBL" id="FR799562">
    <property type="protein sequence ID" value="CBZ24190.1"/>
    <property type="molecule type" value="Genomic_DNA"/>
</dbReference>
<keyword evidence="1" id="KW-0479">Metal-binding</keyword>
<organism evidence="7 8">
    <name type="scientific">Leishmania mexicana (strain MHOM/GT/2001/U1103)</name>
    <dbReference type="NCBI Taxonomy" id="929439"/>
    <lineage>
        <taxon>Eukaryota</taxon>
        <taxon>Discoba</taxon>
        <taxon>Euglenozoa</taxon>
        <taxon>Kinetoplastea</taxon>
        <taxon>Metakinetoplastina</taxon>
        <taxon>Trypanosomatida</taxon>
        <taxon>Trypanosomatidae</taxon>
        <taxon>Leishmaniinae</taxon>
        <taxon>Leishmania</taxon>
    </lineage>
</organism>
<feature type="compositionally biased region" description="Low complexity" evidence="5">
    <location>
        <begin position="437"/>
        <end position="450"/>
    </location>
</feature>
<gene>
    <name evidence="7" type="ORF">LMXM_09_0350</name>
</gene>
<dbReference type="Proteomes" id="UP000007259">
    <property type="component" value="Chromosome 9"/>
</dbReference>
<feature type="compositionally biased region" description="Polar residues" evidence="5">
    <location>
        <begin position="127"/>
        <end position="138"/>
    </location>
</feature>
<dbReference type="PhylomeDB" id="E9AMN5"/>
<feature type="compositionally biased region" description="Low complexity" evidence="5">
    <location>
        <begin position="297"/>
        <end position="309"/>
    </location>
</feature>
<keyword evidence="3" id="KW-0862">Zinc</keyword>
<feature type="compositionally biased region" description="Polar residues" evidence="5">
    <location>
        <begin position="578"/>
        <end position="591"/>
    </location>
</feature>
<feature type="compositionally biased region" description="Polar residues" evidence="5">
    <location>
        <begin position="169"/>
        <end position="188"/>
    </location>
</feature>
<evidence type="ECO:0000256" key="2">
    <source>
        <dbReference type="ARBA" id="ARBA00022771"/>
    </source>
</evidence>
<feature type="region of interest" description="Disordered" evidence="5">
    <location>
        <begin position="1"/>
        <end position="27"/>
    </location>
</feature>
<accession>E9AMN5</accession>
<evidence type="ECO:0000256" key="1">
    <source>
        <dbReference type="ARBA" id="ARBA00022723"/>
    </source>
</evidence>
<feature type="compositionally biased region" description="Polar residues" evidence="5">
    <location>
        <begin position="322"/>
        <end position="337"/>
    </location>
</feature>
<dbReference type="Gene3D" id="3.30.40.10">
    <property type="entry name" value="Zinc/RING finger domain, C3HC4 (zinc finger)"/>
    <property type="match status" value="1"/>
</dbReference>
<evidence type="ECO:0000313" key="8">
    <source>
        <dbReference type="Proteomes" id="UP000007259"/>
    </source>
</evidence>
<dbReference type="InterPro" id="IPR013083">
    <property type="entry name" value="Znf_RING/FYVE/PHD"/>
</dbReference>
<feature type="region of interest" description="Disordered" evidence="5">
    <location>
        <begin position="532"/>
        <end position="551"/>
    </location>
</feature>
<protein>
    <recommendedName>
        <fullName evidence="6">RING-type domain-containing protein</fullName>
    </recommendedName>
</protein>
<sequence>MTSLARELRELEATSQLPPSTTQQRVTPSTVLLPAAVGTVSPQLSPFVANTAATLSPQASIPMCMAPLLGLSPFPSSPLHNGSTTLHGTNDGCPDASADRVDNRSCSIINSFDRSSPPTPSVALRISNGSDGSAQSGTVHAHAAPAARSADEDSALDPLTSSSSTATTRLSQGTPENSLMVNTTSAHQSNAEEATSATATTNGTGSGSERSSRSDARLDRGRRCSTTSLYPHPQAHHQQPRPACDASLSWVLTPARDPGGAASQAGSVHYYAPPFPSFAEGVCALYPLPSATEATTPASAAAPSIPPRAASHEEVDSGPPSMASQQETPHQAPGQPQTPLSTTATDTDTDTASPTNAPVQLSLQEGLMISTPLTPRSGRGTPSSMLLVAPSPPRRRSSSATNPSINTVGVRPNYDKSRRGSSTTAATAATVMAAAFTSTQRVPPSASPATATPPSPPPHMRLRSISNGSNAHKNHSNTSGSGIPSTVTFIPIGVQPAIAPASTSFSATSPCQSPTRAAVNASDPGAFISGVAAAPAPPTSDRRISAASPVPYTPSVPKMAALEHTGQASADPRASATPPLQRSPASPTAQPVQNPAYWTFPCTPAVPMTVFLAAPEVSWHSLTGGVTTPPASSVGVAIPDPYSQNFFVGCGVRGTGTSILDGCSSTASIATPLATSPASSAALELQRTSSSRGATWPSAGQTYRNVLVYSGGGTSGQGSGCATTVTASGSSRGLGLPLYSSQPQLLCTPVPLDDTESVCAICLEGRVSKTKTETRGTAALPSTPLQLSHAVAEGASQENDSAAAVMGDTTPANEGAERGGVRGVKPGSCLLSLPCGHCYHQNCVQRWLMESQSCPTCRRDLARDATIT</sequence>
<dbReference type="OrthoDB" id="8062037at2759"/>
<feature type="region of interest" description="Disordered" evidence="5">
    <location>
        <begin position="437"/>
        <end position="484"/>
    </location>
</feature>